<dbReference type="KEGG" id="mhd:Marky_0227"/>
<protein>
    <submittedName>
        <fullName evidence="1">Uncharacterized protein</fullName>
    </submittedName>
</protein>
<keyword evidence="2" id="KW-1185">Reference proteome</keyword>
<dbReference type="AlphaFoldDB" id="F2NNE7"/>
<dbReference type="Proteomes" id="UP000007030">
    <property type="component" value="Chromosome"/>
</dbReference>
<evidence type="ECO:0000313" key="1">
    <source>
        <dbReference type="EMBL" id="AEB10988.1"/>
    </source>
</evidence>
<proteinExistence type="predicted"/>
<dbReference type="RefSeq" id="WP_013703043.1">
    <property type="nucleotide sequence ID" value="NC_015387.1"/>
</dbReference>
<accession>F2NNE7</accession>
<dbReference type="HOGENOM" id="CLU_177711_0_0_0"/>
<dbReference type="Gene3D" id="1.10.10.10">
    <property type="entry name" value="Winged helix-like DNA-binding domain superfamily/Winged helix DNA-binding domain"/>
    <property type="match status" value="1"/>
</dbReference>
<gene>
    <name evidence="1" type="ordered locus">Marky_0227</name>
</gene>
<dbReference type="EMBL" id="CP002630">
    <property type="protein sequence ID" value="AEB10988.1"/>
    <property type="molecule type" value="Genomic_DNA"/>
</dbReference>
<dbReference type="eggNOG" id="ENOG50339A0">
    <property type="taxonomic scope" value="Bacteria"/>
</dbReference>
<sequence length="78" mass="9120">MDTKGWVLEAVRKLGWATEKEIQRYLDEEGEPLSRKELRDALDALAAEGKLEQKNDLYRIAALRKAREAFERLFEDPE</sequence>
<evidence type="ECO:0000313" key="2">
    <source>
        <dbReference type="Proteomes" id="UP000007030"/>
    </source>
</evidence>
<dbReference type="OrthoDB" id="32962at2"/>
<name>F2NNE7_MARHT</name>
<reference evidence="1 2" key="1">
    <citation type="journal article" date="2012" name="Stand. Genomic Sci.">
        <title>Complete genome sequence of the aerobic, heterotroph Marinithermus hydrothermalis type strain (T1(T)) from a deep-sea hydrothermal vent chimney.</title>
        <authorList>
            <person name="Copeland A."/>
            <person name="Gu W."/>
            <person name="Yasawong M."/>
            <person name="Lapidus A."/>
            <person name="Lucas S."/>
            <person name="Deshpande S."/>
            <person name="Pagani I."/>
            <person name="Tapia R."/>
            <person name="Cheng J.F."/>
            <person name="Goodwin L.A."/>
            <person name="Pitluck S."/>
            <person name="Liolios K."/>
            <person name="Ivanova N."/>
            <person name="Mavromatis K."/>
            <person name="Mikhailova N."/>
            <person name="Pati A."/>
            <person name="Chen A."/>
            <person name="Palaniappan K."/>
            <person name="Land M."/>
            <person name="Pan C."/>
            <person name="Brambilla E.M."/>
            <person name="Rohde M."/>
            <person name="Tindall B.J."/>
            <person name="Sikorski J."/>
            <person name="Goker M."/>
            <person name="Detter J.C."/>
            <person name="Bristow J."/>
            <person name="Eisen J.A."/>
            <person name="Markowitz V."/>
            <person name="Hugenholtz P."/>
            <person name="Kyrpides N.C."/>
            <person name="Klenk H.P."/>
            <person name="Woyke T."/>
        </authorList>
    </citation>
    <scope>NUCLEOTIDE SEQUENCE [LARGE SCALE GENOMIC DNA]</scope>
    <source>
        <strain evidence="2">DSM 14884 / JCM 11576 / T1</strain>
    </source>
</reference>
<dbReference type="InterPro" id="IPR036388">
    <property type="entry name" value="WH-like_DNA-bd_sf"/>
</dbReference>
<organism evidence="1 2">
    <name type="scientific">Marinithermus hydrothermalis (strain DSM 14884 / JCM 11576 / T1)</name>
    <dbReference type="NCBI Taxonomy" id="869210"/>
    <lineage>
        <taxon>Bacteria</taxon>
        <taxon>Thermotogati</taxon>
        <taxon>Deinococcota</taxon>
        <taxon>Deinococci</taxon>
        <taxon>Thermales</taxon>
        <taxon>Thermaceae</taxon>
        <taxon>Marinithermus</taxon>
    </lineage>
</organism>
<dbReference type="STRING" id="869210.Marky_0227"/>